<comment type="pathway">
    <text evidence="9">Cell wall biogenesis; lipoteichoic acid biosynthesis.</text>
</comment>
<dbReference type="EMBL" id="NTRC01000021">
    <property type="protein sequence ID" value="PFD18314.1"/>
    <property type="molecule type" value="Genomic_DNA"/>
</dbReference>
<proteinExistence type="inferred from homology"/>
<comment type="caution">
    <text evidence="10">The sequence shown here is derived from an EMBL/GenBank/DDBJ whole genome shotgun (WGS) entry which is preliminary data.</text>
</comment>
<keyword evidence="8 9" id="KW-0012">Acyltransferase</keyword>
<evidence type="ECO:0000256" key="7">
    <source>
        <dbReference type="ARBA" id="ARBA00023136"/>
    </source>
</evidence>
<evidence type="ECO:0000256" key="2">
    <source>
        <dbReference type="ARBA" id="ARBA00010323"/>
    </source>
</evidence>
<dbReference type="GO" id="GO:0005886">
    <property type="term" value="C:plasma membrane"/>
    <property type="evidence" value="ECO:0007669"/>
    <property type="project" value="UniProtKB-SubCell"/>
</dbReference>
<evidence type="ECO:0000256" key="3">
    <source>
        <dbReference type="ARBA" id="ARBA00022475"/>
    </source>
</evidence>
<dbReference type="RefSeq" id="WP_087979907.1">
    <property type="nucleotide sequence ID" value="NZ_NTRC01000021.1"/>
</dbReference>
<comment type="function">
    <text evidence="9">O-acyltransferase that catalyzes D-alanylation of both teichoic acid and lipoteichoic acid (LTA). D-alanylation of LTA plays an important role in modulating the properties of the cell wall in Gram-positive bacteria, influencing the net charge of the cell wall. Catalyzes D-alanylation from DltC carrier protein.</text>
</comment>
<dbReference type="Proteomes" id="UP000219743">
    <property type="component" value="Unassembled WGS sequence"/>
</dbReference>
<dbReference type="AlphaFoldDB" id="A0A1D3REQ1"/>
<organism evidence="10 11">
    <name type="scientific">Bacillus cereus</name>
    <dbReference type="NCBI Taxonomy" id="1396"/>
    <lineage>
        <taxon>Bacteria</taxon>
        <taxon>Bacillati</taxon>
        <taxon>Bacillota</taxon>
        <taxon>Bacilli</taxon>
        <taxon>Bacillales</taxon>
        <taxon>Bacillaceae</taxon>
        <taxon>Bacillus</taxon>
        <taxon>Bacillus cereus group</taxon>
    </lineage>
</organism>
<dbReference type="GO" id="GO:0070395">
    <property type="term" value="P:lipoteichoic acid biosynthetic process"/>
    <property type="evidence" value="ECO:0007669"/>
    <property type="project" value="UniProtKB-UniRule"/>
</dbReference>
<name>A0A1D3REQ1_BACCE</name>
<evidence type="ECO:0000313" key="10">
    <source>
        <dbReference type="EMBL" id="PFD18314.1"/>
    </source>
</evidence>
<keyword evidence="6" id="KW-1133">Transmembrane helix</keyword>
<dbReference type="InterPro" id="IPR024194">
    <property type="entry name" value="Ac/AlaTfrase_AlgI/DltB"/>
</dbReference>
<dbReference type="NCBIfam" id="TIGR04091">
    <property type="entry name" value="LTA_dltB"/>
    <property type="match status" value="1"/>
</dbReference>
<dbReference type="PIRSF" id="PIRSF500216">
    <property type="entry name" value="DltB"/>
    <property type="match status" value="1"/>
</dbReference>
<comment type="similarity">
    <text evidence="2 9">Belongs to the membrane-bound acyltransferase family.</text>
</comment>
<dbReference type="PANTHER" id="PTHR13285">
    <property type="entry name" value="ACYLTRANSFERASE"/>
    <property type="match status" value="1"/>
</dbReference>
<protein>
    <recommendedName>
        <fullName evidence="9">Teichoic acid D-alanyltransferase</fullName>
        <ecNumber evidence="9">2.3.1.-</ecNumber>
    </recommendedName>
</protein>
<dbReference type="Pfam" id="PF03062">
    <property type="entry name" value="MBOAT"/>
    <property type="match status" value="1"/>
</dbReference>
<keyword evidence="5" id="KW-0812">Transmembrane</keyword>
<dbReference type="InterPro" id="IPR024024">
    <property type="entry name" value="DltB"/>
</dbReference>
<comment type="subcellular location">
    <subcellularLocation>
        <location evidence="1">Cell membrane</location>
        <topology evidence="1">Multi-pass membrane protein</topology>
    </subcellularLocation>
</comment>
<evidence type="ECO:0000256" key="9">
    <source>
        <dbReference type="PIRNR" id="PIRNR016636"/>
    </source>
</evidence>
<evidence type="ECO:0000313" key="11">
    <source>
        <dbReference type="Proteomes" id="UP000219743"/>
    </source>
</evidence>
<dbReference type="InterPro" id="IPR051085">
    <property type="entry name" value="MB_O-acyltransferase"/>
</dbReference>
<evidence type="ECO:0000256" key="4">
    <source>
        <dbReference type="ARBA" id="ARBA00022679"/>
    </source>
</evidence>
<keyword evidence="7 9" id="KW-0472">Membrane</keyword>
<evidence type="ECO:0000256" key="8">
    <source>
        <dbReference type="ARBA" id="ARBA00023315"/>
    </source>
</evidence>
<dbReference type="PANTHER" id="PTHR13285:SF23">
    <property type="entry name" value="TEICHOIC ACID D-ALANYLTRANSFERASE"/>
    <property type="match status" value="1"/>
</dbReference>
<keyword evidence="4 9" id="KW-0808">Transferase</keyword>
<sequence>MTAYGSFYFFAIVGILLIPTIIAGLKGKMLRKYNAVLTLVMIAIIFSDKPKQAIMLAAFIIWQYALIKGYLILRKQNNSTFMFCIAVILSILPLILAKIAPFVPELHFIVFAGMSYVTFRAVQMVFEVRDNLIKELSFFNFWEFVLFFPAISSGPIDRYRRFQKDIQKPPSAEEYQKLLYTGLNRIFQGFLYKFIIAHLITTYLVKAVFANQDTLLSNTIFMYATSMQLFFDFAGYSAFVIGISYMMGIKTPENFNKPFLSRNIKDFWNRWHMSLSFWFRDFIYMRFVFFATKKKLIKNRYTISYIGAFLNFFIMGIWHIQGSAVAQYVIYGLYHAALFILFDIFERKNKKHKFWPNNKFTHVLAIVITFHVVCFGFLIFSGHLNRYF</sequence>
<accession>A0A1D3REQ1</accession>
<dbReference type="PIRSF" id="PIRSF016636">
    <property type="entry name" value="AlgI_DltB"/>
    <property type="match status" value="1"/>
</dbReference>
<evidence type="ECO:0000256" key="1">
    <source>
        <dbReference type="ARBA" id="ARBA00004651"/>
    </source>
</evidence>
<dbReference type="InterPro" id="IPR004299">
    <property type="entry name" value="MBOAT_fam"/>
</dbReference>
<evidence type="ECO:0000256" key="6">
    <source>
        <dbReference type="ARBA" id="ARBA00022989"/>
    </source>
</evidence>
<dbReference type="EC" id="2.3.1.-" evidence="9"/>
<reference evidence="10 11" key="1">
    <citation type="submission" date="2017-09" db="EMBL/GenBank/DDBJ databases">
        <title>Large-scale bioinformatics analysis of Bacillus genomes uncovers conserved roles of natural products in bacterial physiology.</title>
        <authorList>
            <consortium name="Agbiome Team Llc"/>
            <person name="Bleich R.M."/>
            <person name="Kirk G.J."/>
            <person name="Santa Maria K.C."/>
            <person name="Allen S.E."/>
            <person name="Farag S."/>
            <person name="Shank E.A."/>
            <person name="Bowers A."/>
        </authorList>
    </citation>
    <scope>NUCLEOTIDE SEQUENCE [LARGE SCALE GENOMIC DNA]</scope>
    <source>
        <strain evidence="10 11">AFS024404</strain>
    </source>
</reference>
<dbReference type="GO" id="GO:0016746">
    <property type="term" value="F:acyltransferase activity"/>
    <property type="evidence" value="ECO:0007669"/>
    <property type="project" value="UniProtKB-KW"/>
</dbReference>
<gene>
    <name evidence="10" type="primary">dltB</name>
    <name evidence="10" type="ORF">CN263_24035</name>
</gene>
<keyword evidence="3 9" id="KW-1003">Cell membrane</keyword>
<evidence type="ECO:0000256" key="5">
    <source>
        <dbReference type="ARBA" id="ARBA00022692"/>
    </source>
</evidence>